<evidence type="ECO:0000256" key="7">
    <source>
        <dbReference type="ARBA" id="ARBA00025786"/>
    </source>
</evidence>
<reference evidence="18 19" key="1">
    <citation type="journal article" date="2020" name="Nat. Commun.">
        <title>The structures of two archaeal type IV pili illuminate evolutionary relationships.</title>
        <authorList>
            <person name="Wang F."/>
            <person name="Baquero D.P."/>
            <person name="Su Z."/>
            <person name="Beltran L.C."/>
            <person name="Prangishvili D."/>
            <person name="Krupovic M."/>
            <person name="Egelman E.H."/>
        </authorList>
    </citation>
    <scope>NUCLEOTIDE SEQUENCE [LARGE SCALE GENOMIC DNA]</scope>
    <source>
        <strain evidence="18 19">2GA</strain>
    </source>
</reference>
<dbReference type="FunFam" id="3.40.630.30:FF:000200">
    <property type="entry name" value="N-alpha-acetyltransferase"/>
    <property type="match status" value="1"/>
</dbReference>
<evidence type="ECO:0000256" key="4">
    <source>
        <dbReference type="ARBA" id="ARBA00022723"/>
    </source>
</evidence>
<evidence type="ECO:0000256" key="5">
    <source>
        <dbReference type="ARBA" id="ARBA00022833"/>
    </source>
</evidence>
<dbReference type="RefSeq" id="WP_011899554.1">
    <property type="nucleotide sequence ID" value="NZ_JAAVJF010000003.1"/>
</dbReference>
<evidence type="ECO:0000256" key="16">
    <source>
        <dbReference type="ARBA" id="ARBA00080792"/>
    </source>
</evidence>
<comment type="subunit">
    <text evidence="1">Homodimer.</text>
</comment>
<comment type="catalytic activity">
    <reaction evidence="10">
        <text>N-terminal L-seryl-[protein] + acetyl-CoA = N-terminal N(alpha)-acetyl-L-seryl-[protein] + CoA + H(+)</text>
        <dbReference type="Rhea" id="RHEA:50504"/>
        <dbReference type="Rhea" id="RHEA-COMP:12703"/>
        <dbReference type="Rhea" id="RHEA-COMP:12704"/>
        <dbReference type="ChEBI" id="CHEBI:15378"/>
        <dbReference type="ChEBI" id="CHEBI:57287"/>
        <dbReference type="ChEBI" id="CHEBI:57288"/>
        <dbReference type="ChEBI" id="CHEBI:64738"/>
        <dbReference type="ChEBI" id="CHEBI:83690"/>
        <dbReference type="EC" id="2.3.1.255"/>
    </reaction>
</comment>
<dbReference type="InterPro" id="IPR000182">
    <property type="entry name" value="GNAT_dom"/>
</dbReference>
<dbReference type="OMA" id="EQHPSMR"/>
<dbReference type="PANTHER" id="PTHR23091:SF4">
    <property type="entry name" value="N-TERMINAL AMINO-ACID N(ALPHA)-ACETYLTRANSFERASE NATA"/>
    <property type="match status" value="1"/>
</dbReference>
<feature type="domain" description="N-acetyltransferase" evidence="17">
    <location>
        <begin position="22"/>
        <end position="176"/>
    </location>
</feature>
<evidence type="ECO:0000256" key="14">
    <source>
        <dbReference type="ARBA" id="ARBA00073228"/>
    </source>
</evidence>
<dbReference type="CDD" id="cd04301">
    <property type="entry name" value="NAT_SF"/>
    <property type="match status" value="1"/>
</dbReference>
<evidence type="ECO:0000256" key="2">
    <source>
        <dbReference type="ARBA" id="ARBA00022490"/>
    </source>
</evidence>
<comment type="similarity">
    <text evidence="7">Belongs to the acetyltransferase family. ARD1 subfamily.</text>
</comment>
<keyword evidence="3 18" id="KW-0808">Transferase</keyword>
<keyword evidence="18" id="KW-0689">Ribosomal protein</keyword>
<evidence type="ECO:0000313" key="19">
    <source>
        <dbReference type="Proteomes" id="UP000554766"/>
    </source>
</evidence>
<protein>
    <recommendedName>
        <fullName evidence="14">N-alpha-acetyltransferase</fullName>
        <ecNumber evidence="8">2.3.1.255</ecNumber>
        <ecNumber evidence="9">2.3.1.258</ecNumber>
    </recommendedName>
    <alternativeName>
        <fullName evidence="16">Amino-terminal acetyltransferase</fullName>
    </alternativeName>
    <alternativeName>
        <fullName evidence="15">N-terminal acetyltransferase</fullName>
    </alternativeName>
</protein>
<sequence>MTLEIVLEGPQRLMGKDGKTAFVIREATTKDLNDVIMINRKVLPENYPTWFFVEHLEQFPKAFIVAEIDGRVVGYIMSRVEYGWSNIQKGKAVRKGHIVSVGVLPEARRLGIATAMMLRAMKAMKVFYGASEVYLEVRVSNTPAISLYEKLGYKVVGRIPGYYSDGEDAFLMACPL</sequence>
<dbReference type="EC" id="2.3.1.258" evidence="9"/>
<evidence type="ECO:0000256" key="3">
    <source>
        <dbReference type="ARBA" id="ARBA00022679"/>
    </source>
</evidence>
<dbReference type="GeneID" id="5055129"/>
<comment type="caution">
    <text evidence="18">The sequence shown here is derived from an EMBL/GenBank/DDBJ whole genome shotgun (WGS) entry which is preliminary data.</text>
</comment>
<evidence type="ECO:0000256" key="13">
    <source>
        <dbReference type="ARBA" id="ARBA00051494"/>
    </source>
</evidence>
<dbReference type="InterPro" id="IPR006464">
    <property type="entry name" value="AcTrfase_RimI/Ard1"/>
</dbReference>
<dbReference type="GO" id="GO:0005840">
    <property type="term" value="C:ribosome"/>
    <property type="evidence" value="ECO:0007669"/>
    <property type="project" value="UniProtKB-KW"/>
</dbReference>
<evidence type="ECO:0000256" key="1">
    <source>
        <dbReference type="ARBA" id="ARBA00011738"/>
    </source>
</evidence>
<dbReference type="Gene3D" id="3.40.630.30">
    <property type="match status" value="1"/>
</dbReference>
<evidence type="ECO:0000256" key="8">
    <source>
        <dbReference type="ARBA" id="ARBA00026110"/>
    </source>
</evidence>
<evidence type="ECO:0000256" key="12">
    <source>
        <dbReference type="ARBA" id="ARBA00049103"/>
    </source>
</evidence>
<keyword evidence="18" id="KW-0687">Ribonucleoprotein</keyword>
<name>A0A7L4PAD0_9CREN</name>
<accession>A0A7L4PAD0</accession>
<dbReference type="PROSITE" id="PS51186">
    <property type="entry name" value="GNAT"/>
    <property type="match status" value="1"/>
</dbReference>
<dbReference type="GO" id="GO:0031415">
    <property type="term" value="C:NatA complex"/>
    <property type="evidence" value="ECO:0007669"/>
    <property type="project" value="InterPro"/>
</dbReference>
<dbReference type="PANTHER" id="PTHR23091">
    <property type="entry name" value="N-TERMINAL ACETYLTRANSFERASE"/>
    <property type="match status" value="1"/>
</dbReference>
<comment type="catalytic activity">
    <reaction evidence="11">
        <text>N-terminal L-alanyl-[protein] + acetyl-CoA = N-terminal N(alpha)-acetyl-L-alanyl-[protein] + CoA + H(+)</text>
        <dbReference type="Rhea" id="RHEA:50500"/>
        <dbReference type="Rhea" id="RHEA-COMP:12701"/>
        <dbReference type="Rhea" id="RHEA-COMP:12702"/>
        <dbReference type="ChEBI" id="CHEBI:15378"/>
        <dbReference type="ChEBI" id="CHEBI:57287"/>
        <dbReference type="ChEBI" id="CHEBI:57288"/>
        <dbReference type="ChEBI" id="CHEBI:64718"/>
        <dbReference type="ChEBI" id="CHEBI:83683"/>
        <dbReference type="EC" id="2.3.1.255"/>
    </reaction>
</comment>
<keyword evidence="2" id="KW-0963">Cytoplasm</keyword>
<evidence type="ECO:0000256" key="9">
    <source>
        <dbReference type="ARBA" id="ARBA00039121"/>
    </source>
</evidence>
<dbReference type="InterPro" id="IPR045047">
    <property type="entry name" value="Ard1-like"/>
</dbReference>
<dbReference type="AlphaFoldDB" id="A0A7L4PAD0"/>
<evidence type="ECO:0000256" key="6">
    <source>
        <dbReference type="ARBA" id="ARBA00023315"/>
    </source>
</evidence>
<dbReference type="GO" id="GO:0046872">
    <property type="term" value="F:metal ion binding"/>
    <property type="evidence" value="ECO:0007669"/>
    <property type="project" value="UniProtKB-KW"/>
</dbReference>
<dbReference type="Pfam" id="PF00583">
    <property type="entry name" value="Acetyltransf_1"/>
    <property type="match status" value="1"/>
</dbReference>
<gene>
    <name evidence="18" type="primary">rimI</name>
    <name evidence="18" type="ORF">HC235_06725</name>
</gene>
<comment type="catalytic activity">
    <reaction evidence="13">
        <text>N-terminal L-methionyl-L-glutamyl-[protein] + acetyl-CoA = N-terminal N(alpha)-acetyl-L-methionyl-L-glutamyl-[protein] + CoA + H(+)</text>
        <dbReference type="Rhea" id="RHEA:50488"/>
        <dbReference type="Rhea" id="RHEA-COMP:12696"/>
        <dbReference type="Rhea" id="RHEA-COMP:12697"/>
        <dbReference type="ChEBI" id="CHEBI:15378"/>
        <dbReference type="ChEBI" id="CHEBI:57287"/>
        <dbReference type="ChEBI" id="CHEBI:57288"/>
        <dbReference type="ChEBI" id="CHEBI:133359"/>
        <dbReference type="ChEBI" id="CHEBI:133360"/>
    </reaction>
</comment>
<keyword evidence="4" id="KW-0479">Metal-binding</keyword>
<keyword evidence="19" id="KW-1185">Reference proteome</keyword>
<evidence type="ECO:0000256" key="11">
    <source>
        <dbReference type="ARBA" id="ARBA00048236"/>
    </source>
</evidence>
<comment type="catalytic activity">
    <reaction evidence="12">
        <text>N-terminal L-methionyl-L-leucyl-[protein] + acetyl-CoA = N-terminal N(alpha)-acetyl-L-methionyl-L-leucyl-[protein] + CoA + H(+)</text>
        <dbReference type="Rhea" id="RHEA:50520"/>
        <dbReference type="Rhea" id="RHEA-COMP:12711"/>
        <dbReference type="Rhea" id="RHEA-COMP:12712"/>
        <dbReference type="ChEBI" id="CHEBI:15378"/>
        <dbReference type="ChEBI" id="CHEBI:57287"/>
        <dbReference type="ChEBI" id="CHEBI:57288"/>
        <dbReference type="ChEBI" id="CHEBI:133377"/>
        <dbReference type="ChEBI" id="CHEBI:133378"/>
        <dbReference type="EC" id="2.3.1.258"/>
    </reaction>
</comment>
<dbReference type="EC" id="2.3.1.255" evidence="8"/>
<proteinExistence type="inferred from homology"/>
<dbReference type="Proteomes" id="UP000554766">
    <property type="component" value="Unassembled WGS sequence"/>
</dbReference>
<evidence type="ECO:0000256" key="15">
    <source>
        <dbReference type="ARBA" id="ARBA00076912"/>
    </source>
</evidence>
<dbReference type="InterPro" id="IPR016181">
    <property type="entry name" value="Acyl_CoA_acyltransferase"/>
</dbReference>
<dbReference type="SUPFAM" id="SSF55729">
    <property type="entry name" value="Acyl-CoA N-acyltransferases (Nat)"/>
    <property type="match status" value="1"/>
</dbReference>
<evidence type="ECO:0000259" key="17">
    <source>
        <dbReference type="PROSITE" id="PS51186"/>
    </source>
</evidence>
<organism evidence="18 19">
    <name type="scientific">Pyrobaculum arsenaticum</name>
    <dbReference type="NCBI Taxonomy" id="121277"/>
    <lineage>
        <taxon>Archaea</taxon>
        <taxon>Thermoproteota</taxon>
        <taxon>Thermoprotei</taxon>
        <taxon>Thermoproteales</taxon>
        <taxon>Thermoproteaceae</taxon>
        <taxon>Pyrobaculum</taxon>
    </lineage>
</organism>
<dbReference type="EMBL" id="JAAVJF010000003">
    <property type="protein sequence ID" value="NYR15633.1"/>
    <property type="molecule type" value="Genomic_DNA"/>
</dbReference>
<evidence type="ECO:0000313" key="18">
    <source>
        <dbReference type="EMBL" id="NYR15633.1"/>
    </source>
</evidence>
<keyword evidence="5" id="KW-0862">Zinc</keyword>
<dbReference type="NCBIfam" id="TIGR01575">
    <property type="entry name" value="rimI"/>
    <property type="match status" value="1"/>
</dbReference>
<evidence type="ECO:0000256" key="10">
    <source>
        <dbReference type="ARBA" id="ARBA00047491"/>
    </source>
</evidence>
<keyword evidence="6" id="KW-0012">Acyltransferase</keyword>
<dbReference type="GO" id="GO:0120518">
    <property type="term" value="F:protein N-terminal-methionine acetyltransferase activity"/>
    <property type="evidence" value="ECO:0007669"/>
    <property type="project" value="UniProtKB-EC"/>
</dbReference>